<dbReference type="GO" id="GO:0016020">
    <property type="term" value="C:membrane"/>
    <property type="evidence" value="ECO:0007669"/>
    <property type="project" value="UniProtKB-SubCell"/>
</dbReference>
<evidence type="ECO:0000256" key="2">
    <source>
        <dbReference type="ARBA" id="ARBA00009773"/>
    </source>
</evidence>
<dbReference type="PANTHER" id="PTHR21716">
    <property type="entry name" value="TRANSMEMBRANE PROTEIN"/>
    <property type="match status" value="1"/>
</dbReference>
<feature type="transmembrane region" description="Helical" evidence="7">
    <location>
        <begin position="637"/>
        <end position="655"/>
    </location>
</feature>
<reference evidence="9" key="1">
    <citation type="journal article" date="2020" name="Nat. Genet.">
        <title>Genomic diversifications of five Gossypium allopolyploid species and their impact on cotton improvement.</title>
        <authorList>
            <person name="Chen Z.J."/>
            <person name="Sreedasyam A."/>
            <person name="Ando A."/>
            <person name="Song Q."/>
            <person name="De Santiago L.M."/>
            <person name="Hulse-Kemp A.M."/>
            <person name="Ding M."/>
            <person name="Ye W."/>
            <person name="Kirkbride R.C."/>
            <person name="Jenkins J."/>
            <person name="Plott C."/>
            <person name="Lovell J."/>
            <person name="Lin Y.M."/>
            <person name="Vaughn R."/>
            <person name="Liu B."/>
            <person name="Simpson S."/>
            <person name="Scheffler B.E."/>
            <person name="Wen L."/>
            <person name="Saski C.A."/>
            <person name="Grover C.E."/>
            <person name="Hu G."/>
            <person name="Conover J.L."/>
            <person name="Carlson J.W."/>
            <person name="Shu S."/>
            <person name="Boston L.B."/>
            <person name="Williams M."/>
            <person name="Peterson D.G."/>
            <person name="McGee K."/>
            <person name="Jones D.C."/>
            <person name="Wendel J.F."/>
            <person name="Stelly D.M."/>
            <person name="Grimwood J."/>
            <person name="Schmutz J."/>
        </authorList>
    </citation>
    <scope>NUCLEOTIDE SEQUENCE [LARGE SCALE GENOMIC DNA]</scope>
    <source>
        <strain evidence="9">cv. 3-79</strain>
    </source>
</reference>
<feature type="transmembrane region" description="Helical" evidence="7">
    <location>
        <begin position="192"/>
        <end position="212"/>
    </location>
</feature>
<feature type="compositionally biased region" description="Basic residues" evidence="6">
    <location>
        <begin position="12"/>
        <end position="21"/>
    </location>
</feature>
<protein>
    <recommendedName>
        <fullName evidence="10">Transmembrane protein 245</fullName>
    </recommendedName>
</protein>
<evidence type="ECO:0000313" key="8">
    <source>
        <dbReference type="EMBL" id="KAB2023053.1"/>
    </source>
</evidence>
<keyword evidence="4 7" id="KW-1133">Transmembrane helix</keyword>
<proteinExistence type="inferred from homology"/>
<organism evidence="8 9">
    <name type="scientific">Gossypium barbadense</name>
    <name type="common">Sea Island cotton</name>
    <name type="synonym">Hibiscus barbadensis</name>
    <dbReference type="NCBI Taxonomy" id="3634"/>
    <lineage>
        <taxon>Eukaryota</taxon>
        <taxon>Viridiplantae</taxon>
        <taxon>Streptophyta</taxon>
        <taxon>Embryophyta</taxon>
        <taxon>Tracheophyta</taxon>
        <taxon>Spermatophyta</taxon>
        <taxon>Magnoliopsida</taxon>
        <taxon>eudicotyledons</taxon>
        <taxon>Gunneridae</taxon>
        <taxon>Pentapetalae</taxon>
        <taxon>rosids</taxon>
        <taxon>malvids</taxon>
        <taxon>Malvales</taxon>
        <taxon>Malvaceae</taxon>
        <taxon>Malvoideae</taxon>
        <taxon>Gossypium</taxon>
    </lineage>
</organism>
<keyword evidence="9" id="KW-1185">Reference proteome</keyword>
<sequence>MSKTINQNTPKNHSKPNKKIRHGDEHPCSAQANEDDHQEPKTGNETFSNSSPRKRKKTPRRKKSQKSPFSSNDPSIRMAMYVAMAHAGLALTLTLLFGLTKLLQNYWRPLQWAILCSMPLRELRMLIVSFWAHPLSLGLFETLIAIPIAILRATTASLLDSHAALLRLMSYRSSSSCSTPRASGRRHQKSRVIAFSKLMQWLVTFGLFVLVYERIGFFSIPVITIPCFLAYISGFGVMIKPGLASTLSRISSARKKRKATENNKSFSFFGKLGQYITSMLFNRLNTMVGIGLILFMILGSMLGFLFFSYKIAIEGKEAVISLKKHLEENNYSEIIGINKWIDDNKIPELIDSYMPKFYETLSQNIDSLAVYYNVTEIVDGFKQYFEQPSIVATMNNESIFYKKPLYETIHGLQSKVKKGEWKSIYGDFYGIYRKLKSSIANEDLLEKIKAFLLQSLDSTKRVFFSCLTVLGTGANLLFFLGILIVSGAAGLVNFIFELTVFLWLLYYLITSDSGGVMDHVLGMLPVSKSTRNRCAQVLDHAVSSVLLATAKLTLFQGCFTYLLCRFYRIHFLYMCTFLALFNALLPITPAWVSSIPAVVQLAMESRYIEAVLLTSIHIILLDYGTIAIQDEIPGHNAYLTGLSIFGGIAFFPSILEGAIMGPLVMTVIIALKNLYVEFVLAFDADNTTQHKG</sequence>
<evidence type="ECO:0008006" key="10">
    <source>
        <dbReference type="Google" id="ProtNLM"/>
    </source>
</evidence>
<dbReference type="PANTHER" id="PTHR21716:SF4">
    <property type="entry name" value="TRANSMEMBRANE PROTEIN 245"/>
    <property type="match status" value="1"/>
</dbReference>
<dbReference type="OrthoDB" id="5970161at2759"/>
<feature type="transmembrane region" description="Helical" evidence="7">
    <location>
        <begin position="287"/>
        <end position="307"/>
    </location>
</feature>
<dbReference type="InterPro" id="IPR002549">
    <property type="entry name" value="AI-2E-like"/>
</dbReference>
<evidence type="ECO:0000256" key="7">
    <source>
        <dbReference type="SAM" id="Phobius"/>
    </source>
</evidence>
<feature type="compositionally biased region" description="Basic residues" evidence="6">
    <location>
        <begin position="52"/>
        <end position="65"/>
    </location>
</feature>
<keyword evidence="5 7" id="KW-0472">Membrane</keyword>
<evidence type="ECO:0000256" key="5">
    <source>
        <dbReference type="ARBA" id="ARBA00023136"/>
    </source>
</evidence>
<accession>A0A5J5QWN0</accession>
<keyword evidence="3 7" id="KW-0812">Transmembrane</keyword>
<feature type="region of interest" description="Disordered" evidence="6">
    <location>
        <begin position="1"/>
        <end position="72"/>
    </location>
</feature>
<feature type="transmembrane region" description="Helical" evidence="7">
    <location>
        <begin position="462"/>
        <end position="485"/>
    </location>
</feature>
<comment type="subcellular location">
    <subcellularLocation>
        <location evidence="1">Membrane</location>
        <topology evidence="1">Multi-pass membrane protein</topology>
    </subcellularLocation>
</comment>
<feature type="transmembrane region" description="Helical" evidence="7">
    <location>
        <begin position="491"/>
        <end position="509"/>
    </location>
</feature>
<evidence type="ECO:0000256" key="4">
    <source>
        <dbReference type="ARBA" id="ARBA00022989"/>
    </source>
</evidence>
<evidence type="ECO:0000256" key="6">
    <source>
        <dbReference type="SAM" id="MobiDB-lite"/>
    </source>
</evidence>
<evidence type="ECO:0000256" key="3">
    <source>
        <dbReference type="ARBA" id="ARBA00022692"/>
    </source>
</evidence>
<feature type="transmembrane region" description="Helical" evidence="7">
    <location>
        <begin position="78"/>
        <end position="100"/>
    </location>
</feature>
<name>A0A5J5QWN0_GOSBA</name>
<dbReference type="AlphaFoldDB" id="A0A5J5QWN0"/>
<feature type="transmembrane region" description="Helical" evidence="7">
    <location>
        <begin position="661"/>
        <end position="682"/>
    </location>
</feature>
<feature type="transmembrane region" description="Helical" evidence="7">
    <location>
        <begin position="571"/>
        <end position="592"/>
    </location>
</feature>
<feature type="transmembrane region" description="Helical" evidence="7">
    <location>
        <begin position="218"/>
        <end position="243"/>
    </location>
</feature>
<gene>
    <name evidence="8" type="ORF">ES319_D07G254900v1</name>
</gene>
<dbReference type="EMBL" id="CM018221">
    <property type="protein sequence ID" value="KAB2023053.1"/>
    <property type="molecule type" value="Genomic_DNA"/>
</dbReference>
<comment type="similarity">
    <text evidence="2">Belongs to the autoinducer-2 exporter (AI-2E) (TC 2.A.86) family.</text>
</comment>
<feature type="transmembrane region" description="Helical" evidence="7">
    <location>
        <begin position="607"/>
        <end position="625"/>
    </location>
</feature>
<dbReference type="Proteomes" id="UP000327439">
    <property type="component" value="Chromosome D07"/>
</dbReference>
<evidence type="ECO:0000313" key="9">
    <source>
        <dbReference type="Proteomes" id="UP000327439"/>
    </source>
</evidence>
<evidence type="ECO:0000256" key="1">
    <source>
        <dbReference type="ARBA" id="ARBA00004141"/>
    </source>
</evidence>
<feature type="compositionally biased region" description="Polar residues" evidence="6">
    <location>
        <begin position="1"/>
        <end position="11"/>
    </location>
</feature>